<feature type="transmembrane region" description="Helical" evidence="7">
    <location>
        <begin position="424"/>
        <end position="445"/>
    </location>
</feature>
<evidence type="ECO:0000256" key="3">
    <source>
        <dbReference type="ARBA" id="ARBA00022692"/>
    </source>
</evidence>
<dbReference type="PANTHER" id="PTHR32309:SF31">
    <property type="entry name" value="CAPSULAR EXOPOLYSACCHARIDE FAMILY"/>
    <property type="match status" value="1"/>
</dbReference>
<dbReference type="Proteomes" id="UP000186313">
    <property type="component" value="Unassembled WGS sequence"/>
</dbReference>
<keyword evidence="5 7" id="KW-0472">Membrane</keyword>
<dbReference type="InterPro" id="IPR050445">
    <property type="entry name" value="Bact_polysacc_biosynth/exp"/>
</dbReference>
<evidence type="ECO:0000256" key="6">
    <source>
        <dbReference type="SAM" id="Coils"/>
    </source>
</evidence>
<keyword evidence="3 7" id="KW-0812">Transmembrane</keyword>
<dbReference type="Pfam" id="PF02706">
    <property type="entry name" value="Wzz"/>
    <property type="match status" value="1"/>
</dbReference>
<dbReference type="AlphaFoldDB" id="A0A1Q9HIL7"/>
<dbReference type="EMBL" id="MJMJ01000012">
    <property type="protein sequence ID" value="OLQ90149.1"/>
    <property type="molecule type" value="Genomic_DNA"/>
</dbReference>
<accession>A0A1Q9HIL7</accession>
<comment type="caution">
    <text evidence="9">The sequence shown here is derived from an EMBL/GenBank/DDBJ whole genome shotgun (WGS) entry which is preliminary data.</text>
</comment>
<dbReference type="PANTHER" id="PTHR32309">
    <property type="entry name" value="TYROSINE-PROTEIN KINASE"/>
    <property type="match status" value="1"/>
</dbReference>
<organism evidence="9 10">
    <name type="scientific">Vibrio panuliri</name>
    <dbReference type="NCBI Taxonomy" id="1381081"/>
    <lineage>
        <taxon>Bacteria</taxon>
        <taxon>Pseudomonadati</taxon>
        <taxon>Pseudomonadota</taxon>
        <taxon>Gammaproteobacteria</taxon>
        <taxon>Vibrionales</taxon>
        <taxon>Vibrionaceae</taxon>
        <taxon>Vibrio</taxon>
    </lineage>
</organism>
<dbReference type="InterPro" id="IPR003856">
    <property type="entry name" value="LPS_length_determ_N"/>
</dbReference>
<evidence type="ECO:0000313" key="10">
    <source>
        <dbReference type="Proteomes" id="UP000186313"/>
    </source>
</evidence>
<name>A0A1Q9HIL7_9VIBR</name>
<evidence type="ECO:0000256" key="7">
    <source>
        <dbReference type="SAM" id="Phobius"/>
    </source>
</evidence>
<keyword evidence="4 7" id="KW-1133">Transmembrane helix</keyword>
<sequence length="479" mass="54028">MNNLPFRLIQLFNAAWRQRYVIVIPALLFPFIGVLVAKIAPTVYVSHTSMLVQETAKMNPFLEDIAVSTMLKERLNDLTTLLKSRHILHSVAQEQNLITSDMSAKEQEQVINQLSQSLSVSQQGKDFLKIELKASKAEGLEALLSAISRHFIEQLLAPERSSIRDSSEFLNIHIAKREKELEQAENALADFRNQHLSVTPEMQQQSLTQLARLKQTLAEKEAELAGVEKSLGSLDQQLSKTNPVIGKIEDQIIEIRSELTLLQAKYTDNHSSVQAKKRELGRLESERNTLLDTEQTHIGSDQLWDIASSSRFSELNEIQPLLVTQLQSLQMVRSRYESLTEETKSLRNMINDIEQQAQNFGNTAKTMRRLERDALLKRQLYDELLQRYEMAQLTGSLGVFEQNKRVKIIDLPYTPTSPSNLPTVLFVVAGLLGGIGLGVGLAIIFELSNSSVRTADQITHITGYPVISTIPRLSNRFSK</sequence>
<evidence type="ECO:0000259" key="8">
    <source>
        <dbReference type="Pfam" id="PF02706"/>
    </source>
</evidence>
<feature type="coiled-coil region" evidence="6">
    <location>
        <begin position="167"/>
        <end position="237"/>
    </location>
</feature>
<evidence type="ECO:0000256" key="4">
    <source>
        <dbReference type="ARBA" id="ARBA00022989"/>
    </source>
</evidence>
<feature type="coiled-coil region" evidence="6">
    <location>
        <begin position="329"/>
        <end position="387"/>
    </location>
</feature>
<keyword evidence="2" id="KW-1003">Cell membrane</keyword>
<evidence type="ECO:0000256" key="5">
    <source>
        <dbReference type="ARBA" id="ARBA00023136"/>
    </source>
</evidence>
<dbReference type="GO" id="GO:0005886">
    <property type="term" value="C:plasma membrane"/>
    <property type="evidence" value="ECO:0007669"/>
    <property type="project" value="UniProtKB-SubCell"/>
</dbReference>
<dbReference type="RefSeq" id="WP_075707461.1">
    <property type="nucleotide sequence ID" value="NZ_MJMJ01000012.1"/>
</dbReference>
<comment type="subcellular location">
    <subcellularLocation>
        <location evidence="1">Cell membrane</location>
        <topology evidence="1">Multi-pass membrane protein</topology>
    </subcellularLocation>
</comment>
<evidence type="ECO:0000256" key="1">
    <source>
        <dbReference type="ARBA" id="ARBA00004651"/>
    </source>
</evidence>
<dbReference type="STRING" id="1381081.BIY22_03860"/>
<evidence type="ECO:0000313" key="9">
    <source>
        <dbReference type="EMBL" id="OLQ90149.1"/>
    </source>
</evidence>
<gene>
    <name evidence="9" type="ORF">BIY22_03860</name>
</gene>
<feature type="domain" description="Polysaccharide chain length determinant N-terminal" evidence="8">
    <location>
        <begin position="8"/>
        <end position="94"/>
    </location>
</feature>
<dbReference type="OrthoDB" id="6210130at2"/>
<feature type="transmembrane region" description="Helical" evidence="7">
    <location>
        <begin position="20"/>
        <end position="40"/>
    </location>
</feature>
<reference evidence="9 10" key="1">
    <citation type="submission" date="2016-09" db="EMBL/GenBank/DDBJ databases">
        <title>Genomic Taxonomy of the Vibrionaceae.</title>
        <authorList>
            <person name="Gonzalez-Castillo A."/>
            <person name="Gomez-Gil B."/>
            <person name="Enciso-Ibarra K."/>
        </authorList>
    </citation>
    <scope>NUCLEOTIDE SEQUENCE [LARGE SCALE GENOMIC DNA]</scope>
    <source>
        <strain evidence="9 10">CAIM 703</strain>
    </source>
</reference>
<proteinExistence type="predicted"/>
<keyword evidence="6" id="KW-0175">Coiled coil</keyword>
<protein>
    <submittedName>
        <fullName evidence="9">Chain-length determining protein</fullName>
    </submittedName>
</protein>
<evidence type="ECO:0000256" key="2">
    <source>
        <dbReference type="ARBA" id="ARBA00022475"/>
    </source>
</evidence>